<proteinExistence type="predicted"/>
<name>A0A397GLN4_9GLOM</name>
<reference evidence="1 2" key="1">
    <citation type="submission" date="2018-08" db="EMBL/GenBank/DDBJ databases">
        <title>Genome and evolution of the arbuscular mycorrhizal fungus Diversispora epigaea (formerly Glomus versiforme) and its bacterial endosymbionts.</title>
        <authorList>
            <person name="Sun X."/>
            <person name="Fei Z."/>
            <person name="Harrison M."/>
        </authorList>
    </citation>
    <scope>NUCLEOTIDE SEQUENCE [LARGE SCALE GENOMIC DNA]</scope>
    <source>
        <strain evidence="1 2">IT104</strain>
    </source>
</reference>
<dbReference type="OrthoDB" id="2405299at2759"/>
<dbReference type="Proteomes" id="UP000266861">
    <property type="component" value="Unassembled WGS sequence"/>
</dbReference>
<protein>
    <submittedName>
        <fullName evidence="1">Uncharacterized protein</fullName>
    </submittedName>
</protein>
<dbReference type="AlphaFoldDB" id="A0A397GLN4"/>
<dbReference type="EMBL" id="PQFF01000459">
    <property type="protein sequence ID" value="RHZ48900.1"/>
    <property type="molecule type" value="Genomic_DNA"/>
</dbReference>
<organism evidence="1 2">
    <name type="scientific">Diversispora epigaea</name>
    <dbReference type="NCBI Taxonomy" id="1348612"/>
    <lineage>
        <taxon>Eukaryota</taxon>
        <taxon>Fungi</taxon>
        <taxon>Fungi incertae sedis</taxon>
        <taxon>Mucoromycota</taxon>
        <taxon>Glomeromycotina</taxon>
        <taxon>Glomeromycetes</taxon>
        <taxon>Diversisporales</taxon>
        <taxon>Diversisporaceae</taxon>
        <taxon>Diversispora</taxon>
    </lineage>
</organism>
<gene>
    <name evidence="1" type="ORF">Glove_537g13</name>
</gene>
<accession>A0A397GLN4</accession>
<sequence>MTSQELQDTVVPICNYEEEINYHVKKELDNLSRQLIEYNEKTFGSFMQEITKQLEERDNTNKKLRNYISDIALYLSNFKTVSQPFLMYKRSSFVLVKSITMNSLLCKFLSSISITLRQFFVYRRAILTSSSYVPEPLKSII</sequence>
<keyword evidence="2" id="KW-1185">Reference proteome</keyword>
<comment type="caution">
    <text evidence="1">The sequence shown here is derived from an EMBL/GenBank/DDBJ whole genome shotgun (WGS) entry which is preliminary data.</text>
</comment>
<evidence type="ECO:0000313" key="2">
    <source>
        <dbReference type="Proteomes" id="UP000266861"/>
    </source>
</evidence>
<evidence type="ECO:0000313" key="1">
    <source>
        <dbReference type="EMBL" id="RHZ48900.1"/>
    </source>
</evidence>